<feature type="region of interest" description="Disordered" evidence="1">
    <location>
        <begin position="20"/>
        <end position="41"/>
    </location>
</feature>
<evidence type="ECO:0000259" key="2">
    <source>
        <dbReference type="PROSITE" id="PS50097"/>
    </source>
</evidence>
<dbReference type="OrthoDB" id="2799068at2759"/>
<evidence type="ECO:0000313" key="4">
    <source>
        <dbReference type="Proteomes" id="UP000076761"/>
    </source>
</evidence>
<dbReference type="Gene3D" id="3.30.710.10">
    <property type="entry name" value="Potassium Channel Kv1.1, Chain A"/>
    <property type="match status" value="1"/>
</dbReference>
<gene>
    <name evidence="3" type="ORF">NEOLEDRAFT_1179503</name>
</gene>
<dbReference type="SUPFAM" id="SSF54695">
    <property type="entry name" value="POZ domain"/>
    <property type="match status" value="1"/>
</dbReference>
<dbReference type="STRING" id="1314782.A0A165RTT0"/>
<sequence length="364" mass="41434">MSRQSKRLCTDVTSSYAVPNLSEGEDNLSPPFSHKAVNSQSRDQRHPRFYFGDGDVTFKVSPYLFKVHTAKLIATSEFFQDMFMVASPDESEQTEDGHIITLDGMETVWNMSVWLAKIYDDNEYFQILLDVSAIQVAGALYHLGNKYSHPPYCAQAKSLLFKIFPTELPDWTEGLSRISLSTAFEAIKVAKLDCPIILPAAYYVASAAPLEDIIKGTIDSSSPGRCVKLSPDDQITVLRGKHRRGQIRREHTFSLFQDVLRRGEYWPNGKCPNRRACSGWLRTVYLRLDECGFFGNDHDCFESFTKKAWDNIVKGLCDRCCNQAKDDIWIGLQEACNAIPDMFGLHSWLDVRQDQREIDDFHTV</sequence>
<dbReference type="PROSITE" id="PS50097">
    <property type="entry name" value="BTB"/>
    <property type="match status" value="1"/>
</dbReference>
<evidence type="ECO:0000313" key="3">
    <source>
        <dbReference type="EMBL" id="KZT24257.1"/>
    </source>
</evidence>
<feature type="domain" description="BTB" evidence="2">
    <location>
        <begin position="54"/>
        <end position="127"/>
    </location>
</feature>
<keyword evidence="4" id="KW-1185">Reference proteome</keyword>
<dbReference type="InterPro" id="IPR011333">
    <property type="entry name" value="SKP1/BTB/POZ_sf"/>
</dbReference>
<proteinExistence type="predicted"/>
<organism evidence="3 4">
    <name type="scientific">Neolentinus lepideus HHB14362 ss-1</name>
    <dbReference type="NCBI Taxonomy" id="1314782"/>
    <lineage>
        <taxon>Eukaryota</taxon>
        <taxon>Fungi</taxon>
        <taxon>Dikarya</taxon>
        <taxon>Basidiomycota</taxon>
        <taxon>Agaricomycotina</taxon>
        <taxon>Agaricomycetes</taxon>
        <taxon>Gloeophyllales</taxon>
        <taxon>Gloeophyllaceae</taxon>
        <taxon>Neolentinus</taxon>
    </lineage>
</organism>
<protein>
    <recommendedName>
        <fullName evidence="2">BTB domain-containing protein</fullName>
    </recommendedName>
</protein>
<dbReference type="EMBL" id="KV425579">
    <property type="protein sequence ID" value="KZT24257.1"/>
    <property type="molecule type" value="Genomic_DNA"/>
</dbReference>
<dbReference type="InterPro" id="IPR000210">
    <property type="entry name" value="BTB/POZ_dom"/>
</dbReference>
<evidence type="ECO:0000256" key="1">
    <source>
        <dbReference type="SAM" id="MobiDB-lite"/>
    </source>
</evidence>
<dbReference type="Proteomes" id="UP000076761">
    <property type="component" value="Unassembled WGS sequence"/>
</dbReference>
<dbReference type="CDD" id="cd18186">
    <property type="entry name" value="BTB_POZ_ZBTB_KLHL-like"/>
    <property type="match status" value="1"/>
</dbReference>
<accession>A0A165RTT0</accession>
<reference evidence="3 4" key="1">
    <citation type="journal article" date="2016" name="Mol. Biol. Evol.">
        <title>Comparative Genomics of Early-Diverging Mushroom-Forming Fungi Provides Insights into the Origins of Lignocellulose Decay Capabilities.</title>
        <authorList>
            <person name="Nagy L.G."/>
            <person name="Riley R."/>
            <person name="Tritt A."/>
            <person name="Adam C."/>
            <person name="Daum C."/>
            <person name="Floudas D."/>
            <person name="Sun H."/>
            <person name="Yadav J.S."/>
            <person name="Pangilinan J."/>
            <person name="Larsson K.H."/>
            <person name="Matsuura K."/>
            <person name="Barry K."/>
            <person name="Labutti K."/>
            <person name="Kuo R."/>
            <person name="Ohm R.A."/>
            <person name="Bhattacharya S.S."/>
            <person name="Shirouzu T."/>
            <person name="Yoshinaga Y."/>
            <person name="Martin F.M."/>
            <person name="Grigoriev I.V."/>
            <person name="Hibbett D.S."/>
        </authorList>
    </citation>
    <scope>NUCLEOTIDE SEQUENCE [LARGE SCALE GENOMIC DNA]</scope>
    <source>
        <strain evidence="3 4">HHB14362 ss-1</strain>
    </source>
</reference>
<name>A0A165RTT0_9AGAM</name>
<dbReference type="InParanoid" id="A0A165RTT0"/>
<dbReference type="AlphaFoldDB" id="A0A165RTT0"/>